<dbReference type="GO" id="GO:0009239">
    <property type="term" value="P:enterobactin biosynthetic process"/>
    <property type="evidence" value="ECO:0007669"/>
    <property type="project" value="UniProtKB-UniPathway"/>
</dbReference>
<dbReference type="GO" id="GO:0009366">
    <property type="term" value="C:enterobactin synthetase complex"/>
    <property type="evidence" value="ECO:0007669"/>
    <property type="project" value="InterPro"/>
</dbReference>
<reference evidence="16" key="4">
    <citation type="submission" date="2024-09" db="EMBL/GenBank/DDBJ databases">
        <authorList>
            <person name="Sun Q."/>
            <person name="Mori K."/>
        </authorList>
    </citation>
    <scope>NUCLEOTIDE SEQUENCE</scope>
    <source>
        <strain evidence="16">KCTC 62575</strain>
    </source>
</reference>
<keyword evidence="6 16" id="KW-0808">Transferase</keyword>
<keyword evidence="13" id="KW-0479">Metal-binding</keyword>
<dbReference type="RefSeq" id="WP_107009358.1">
    <property type="nucleotide sequence ID" value="NZ_JBHRSF010000093.1"/>
</dbReference>
<feature type="binding site" evidence="12">
    <location>
        <position position="174"/>
    </location>
    <ligand>
        <name>CoA</name>
        <dbReference type="ChEBI" id="CHEBI:57287"/>
    </ligand>
</feature>
<organism evidence="17 18">
    <name type="scientific">Acinetobacter sichuanensis</name>
    <dbReference type="NCBI Taxonomy" id="2136183"/>
    <lineage>
        <taxon>Bacteria</taxon>
        <taxon>Pseudomonadati</taxon>
        <taxon>Pseudomonadota</taxon>
        <taxon>Gammaproteobacteria</taxon>
        <taxon>Moraxellales</taxon>
        <taxon>Moraxellaceae</taxon>
        <taxon>Acinetobacter</taxon>
    </lineage>
</organism>
<evidence type="ECO:0000256" key="7">
    <source>
        <dbReference type="ARBA" id="ARBA00023191"/>
    </source>
</evidence>
<dbReference type="UniPathway" id="UPA00017"/>
<protein>
    <recommendedName>
        <fullName evidence="5">Enterobactin synthase component D</fullName>
    </recommendedName>
    <alternativeName>
        <fullName evidence="8">4'-phosphopantetheinyl transferase EntD</fullName>
    </alternativeName>
    <alternativeName>
        <fullName evidence="9">Enterochelin synthase D</fullName>
    </alternativeName>
</protein>
<keyword evidence="7" id="KW-0259">Enterobactin biosynthesis</keyword>
<dbReference type="EMBL" id="PYIX02000032">
    <property type="protein sequence ID" value="RFC82517.1"/>
    <property type="molecule type" value="Genomic_DNA"/>
</dbReference>
<keyword evidence="19" id="KW-1185">Reference proteome</keyword>
<dbReference type="GO" id="GO:0008897">
    <property type="term" value="F:holo-[acyl-carrier-protein] synthase activity"/>
    <property type="evidence" value="ECO:0007669"/>
    <property type="project" value="InterPro"/>
</dbReference>
<comment type="function">
    <text evidence="1">Involved in the biosynthesis of the siderophore enterobactin (enterochelin), which is a macrocyclic trimeric lactone of N-(2,3-dihydroxybenzoyl)-serine. The serine trilactone serves as a scaffolding for the three catechol functionalities that provide hexadentate coordination for the tightly ligated iron(2+) atoms. Plays an essential role in the assembly of the enterobactin by catalyzing the transfer of the 4'-phosphopantetheine (Ppant) moiety from coenzyme A to the apo-domains of both EntB (ArCP domain) and EntF (PCP domain) to yield their holo-forms which make them competent for the activation of 2,3-dihydroxybenzoate (DHB) and L-serine, respectively.</text>
</comment>
<evidence type="ECO:0000256" key="3">
    <source>
        <dbReference type="ARBA" id="ARBA00008342"/>
    </source>
</evidence>
<dbReference type="PRINTS" id="PR01399">
    <property type="entry name" value="ENTSNTHTASED"/>
</dbReference>
<dbReference type="Pfam" id="PF01648">
    <property type="entry name" value="ACPS"/>
    <property type="match status" value="1"/>
</dbReference>
<dbReference type="InterPro" id="IPR041354">
    <property type="entry name" value="4PPT_N"/>
</dbReference>
<dbReference type="PANTHER" id="PTHR38096:SF1">
    <property type="entry name" value="ENTEROBACTIN SYNTHASE COMPONENT D"/>
    <property type="match status" value="1"/>
</dbReference>
<evidence type="ECO:0000313" key="19">
    <source>
        <dbReference type="Proteomes" id="UP001595455"/>
    </source>
</evidence>
<feature type="domain" description="4'-phosphopantetheinyl transferase" evidence="14">
    <location>
        <begin position="120"/>
        <end position="232"/>
    </location>
</feature>
<evidence type="ECO:0000256" key="4">
    <source>
        <dbReference type="ARBA" id="ARBA00011503"/>
    </source>
</evidence>
<comment type="subunit">
    <text evidence="4">EntB, EntD, EntE, and EntF form a multienzyme complex called enterobactin synthase.</text>
</comment>
<reference evidence="17 18" key="2">
    <citation type="submission" date="2018-08" db="EMBL/GenBank/DDBJ databases">
        <title>The draft genome of Acinetobacter sichuanensis strain WCHAc060041.</title>
        <authorList>
            <person name="Qin J."/>
            <person name="Feng Y."/>
            <person name="Zong Z."/>
        </authorList>
    </citation>
    <scope>NUCLEOTIDE SEQUENCE [LARGE SCALE GENOMIC DNA]</scope>
    <source>
        <strain evidence="17 18">WCHAc060041</strain>
    </source>
</reference>
<dbReference type="AlphaFoldDB" id="A0A371YM06"/>
<gene>
    <name evidence="16" type="ORF">ACFODO_16605</name>
    <name evidence="17" type="ORF">C9E89_016095</name>
</gene>
<dbReference type="Proteomes" id="UP001595455">
    <property type="component" value="Unassembled WGS sequence"/>
</dbReference>
<evidence type="ECO:0000256" key="11">
    <source>
        <dbReference type="ARBA" id="ARBA00049191"/>
    </source>
</evidence>
<feature type="binding site" evidence="12">
    <location>
        <position position="67"/>
    </location>
    <ligand>
        <name>CoA</name>
        <dbReference type="ChEBI" id="CHEBI:57287"/>
    </ligand>
</feature>
<evidence type="ECO:0000256" key="5">
    <source>
        <dbReference type="ARBA" id="ARBA00019087"/>
    </source>
</evidence>
<feature type="binding site" evidence="12">
    <location>
        <position position="59"/>
    </location>
    <ligand>
        <name>CoA</name>
        <dbReference type="ChEBI" id="CHEBI:57287"/>
    </ligand>
</feature>
<dbReference type="Gene3D" id="3.90.470.20">
    <property type="entry name" value="4'-phosphopantetheinyl transferase domain"/>
    <property type="match status" value="2"/>
</dbReference>
<evidence type="ECO:0000256" key="1">
    <source>
        <dbReference type="ARBA" id="ARBA00003937"/>
    </source>
</evidence>
<feature type="binding site" evidence="13">
    <location>
        <position position="124"/>
    </location>
    <ligand>
        <name>Mg(2+)</name>
        <dbReference type="ChEBI" id="CHEBI:18420"/>
    </ligand>
</feature>
<sequence length="240" mass="28422">MNEPLYFQKYFTDYVFEHAQKLELMQDCVCYQLDLEHIDVHLFKNLTPPKYLEQAVSTRLSEFYSGRILIQAILMQYYEVYEGVTSLSQRLPQWTPPFRGSISHSKNQIVVAVSASTAYLGIDIEHWVSEALIAEGQHLILNHQDYKIWDEIKSELSFQQFLTLVFSIKESLYKAVYPEVKHYIDFLDAAITEISLPNRCVKLKFSNEIQNKFQLVQEYEGYWEIQEDYVLTWVYKTNQK</sequence>
<dbReference type="Proteomes" id="UP000240957">
    <property type="component" value="Unassembled WGS sequence"/>
</dbReference>
<comment type="catalytic activity">
    <reaction evidence="11">
        <text>apo-[peptidyl-carrier protein] + CoA = holo-[peptidyl-carrier protein] + adenosine 3',5'-bisphosphate + H(+)</text>
        <dbReference type="Rhea" id="RHEA:46228"/>
        <dbReference type="Rhea" id="RHEA-COMP:11479"/>
        <dbReference type="Rhea" id="RHEA-COMP:11480"/>
        <dbReference type="ChEBI" id="CHEBI:15378"/>
        <dbReference type="ChEBI" id="CHEBI:29999"/>
        <dbReference type="ChEBI" id="CHEBI:57287"/>
        <dbReference type="ChEBI" id="CHEBI:58343"/>
        <dbReference type="ChEBI" id="CHEBI:64479"/>
    </reaction>
</comment>
<dbReference type="OrthoDB" id="8210607at2"/>
<dbReference type="EMBL" id="JBHRSF010000093">
    <property type="protein sequence ID" value="MFC2996847.1"/>
    <property type="molecule type" value="Genomic_DNA"/>
</dbReference>
<proteinExistence type="inferred from homology"/>
<comment type="caution">
    <text evidence="17">The sequence shown here is derived from an EMBL/GenBank/DDBJ whole genome shotgun (WGS) entry which is preliminary data.</text>
</comment>
<feature type="binding site" evidence="12">
    <location>
        <begin position="103"/>
        <end position="104"/>
    </location>
    <ligand>
        <name>CoA</name>
        <dbReference type="ChEBI" id="CHEBI:57287"/>
    </ligand>
</feature>
<comment type="pathway">
    <text evidence="2">Siderophore biosynthesis; enterobactin biosynthesis.</text>
</comment>
<comment type="similarity">
    <text evidence="3">Belongs to the P-Pant transferase superfamily. EntD family.</text>
</comment>
<evidence type="ECO:0000259" key="15">
    <source>
        <dbReference type="Pfam" id="PF17837"/>
    </source>
</evidence>
<feature type="binding site" evidence="12">
    <location>
        <position position="170"/>
    </location>
    <ligand>
        <name>CoA</name>
        <dbReference type="ChEBI" id="CHEBI:57287"/>
    </ligand>
</feature>
<reference evidence="19" key="3">
    <citation type="journal article" date="2019" name="Int. J. Syst. Evol. Microbiol.">
        <title>The Global Catalogue of Microorganisms (GCM) 10K type strain sequencing project: providing services to taxonomists for standard genome sequencing and annotation.</title>
        <authorList>
            <consortium name="The Broad Institute Genomics Platform"/>
            <consortium name="The Broad Institute Genome Sequencing Center for Infectious Disease"/>
            <person name="Wu L."/>
            <person name="Ma J."/>
        </authorList>
    </citation>
    <scope>NUCLEOTIDE SEQUENCE [LARGE SCALE GENOMIC DNA]</scope>
    <source>
        <strain evidence="19">KCTC 62575</strain>
    </source>
</reference>
<evidence type="ECO:0000259" key="14">
    <source>
        <dbReference type="Pfam" id="PF01648"/>
    </source>
</evidence>
<feature type="domain" description="4'-phosphopantetheinyl transferase N-terminal" evidence="15">
    <location>
        <begin position="50"/>
        <end position="114"/>
    </location>
</feature>
<evidence type="ECO:0000256" key="12">
    <source>
        <dbReference type="PIRSR" id="PIRSR603542-1"/>
    </source>
</evidence>
<dbReference type="Pfam" id="PF17837">
    <property type="entry name" value="4PPT_N"/>
    <property type="match status" value="1"/>
</dbReference>
<feature type="binding site" evidence="12">
    <location>
        <position position="123"/>
    </location>
    <ligand>
        <name>CoA</name>
        <dbReference type="ChEBI" id="CHEBI:57287"/>
    </ligand>
</feature>
<accession>A0A371YM06</accession>
<name>A0A371YM06_9GAMM</name>
<dbReference type="InterPro" id="IPR003542">
    <property type="entry name" value="Enbac_synth_compD-like"/>
</dbReference>
<dbReference type="InterPro" id="IPR037143">
    <property type="entry name" value="4-PPantetheinyl_Trfase_dom_sf"/>
</dbReference>
<feature type="binding site" evidence="13">
    <location>
        <position position="125"/>
    </location>
    <ligand>
        <name>Mg(2+)</name>
        <dbReference type="ChEBI" id="CHEBI:18420"/>
    </ligand>
</feature>
<reference evidence="16" key="1">
    <citation type="journal article" date="2014" name="Int. J. Syst. Evol. Microbiol.">
        <title>Complete genome of a new Firmicutes species belonging to the dominant human colonic microbiota ('Ruminococcus bicirculans') reveals two chromosomes and a selective capacity to utilize plant glucans.</title>
        <authorList>
            <consortium name="NISC Comparative Sequencing Program"/>
            <person name="Wegmann U."/>
            <person name="Louis P."/>
            <person name="Goesmann A."/>
            <person name="Henrissat B."/>
            <person name="Duncan S.H."/>
            <person name="Flint H.J."/>
        </authorList>
    </citation>
    <scope>NUCLEOTIDE SEQUENCE</scope>
    <source>
        <strain evidence="16">KCTC 62575</strain>
    </source>
</reference>
<evidence type="ECO:0000313" key="16">
    <source>
        <dbReference type="EMBL" id="MFC2996847.1"/>
    </source>
</evidence>
<dbReference type="GO" id="GO:0000287">
    <property type="term" value="F:magnesium ion binding"/>
    <property type="evidence" value="ECO:0007669"/>
    <property type="project" value="InterPro"/>
</dbReference>
<comment type="cofactor">
    <cofactor evidence="13">
        <name>Mg(2+)</name>
        <dbReference type="ChEBI" id="CHEBI:18420"/>
    </cofactor>
</comment>
<evidence type="ECO:0000313" key="17">
    <source>
        <dbReference type="EMBL" id="RFC82517.1"/>
    </source>
</evidence>
<evidence type="ECO:0000256" key="10">
    <source>
        <dbReference type="ARBA" id="ARBA00049176"/>
    </source>
</evidence>
<dbReference type="PANTHER" id="PTHR38096">
    <property type="entry name" value="ENTEROBACTIN SYNTHASE COMPONENT D"/>
    <property type="match status" value="1"/>
</dbReference>
<evidence type="ECO:0000256" key="6">
    <source>
        <dbReference type="ARBA" id="ARBA00022679"/>
    </source>
</evidence>
<evidence type="ECO:0000256" key="8">
    <source>
        <dbReference type="ARBA" id="ARBA00029894"/>
    </source>
</evidence>
<dbReference type="InterPro" id="IPR008278">
    <property type="entry name" value="4-PPantetheinyl_Trfase_dom"/>
</dbReference>
<evidence type="ECO:0000313" key="18">
    <source>
        <dbReference type="Proteomes" id="UP000240957"/>
    </source>
</evidence>
<evidence type="ECO:0000256" key="2">
    <source>
        <dbReference type="ARBA" id="ARBA00004993"/>
    </source>
</evidence>
<feature type="binding site" evidence="13">
    <location>
        <position position="123"/>
    </location>
    <ligand>
        <name>Mg(2+)</name>
        <dbReference type="ChEBI" id="CHEBI:18420"/>
    </ligand>
</feature>
<evidence type="ECO:0000256" key="9">
    <source>
        <dbReference type="ARBA" id="ARBA00031996"/>
    </source>
</evidence>
<comment type="catalytic activity">
    <reaction evidence="10">
        <text>apo-[aryl-carrier protein] + CoA = holo-[aryl-carrier protein] + adenosine 3',5'-bisphosphate + H(+)</text>
        <dbReference type="Rhea" id="RHEA:48404"/>
        <dbReference type="Rhea" id="RHEA-COMP:15903"/>
        <dbReference type="Rhea" id="RHEA-COMP:17557"/>
        <dbReference type="ChEBI" id="CHEBI:15378"/>
        <dbReference type="ChEBI" id="CHEBI:29999"/>
        <dbReference type="ChEBI" id="CHEBI:57287"/>
        <dbReference type="ChEBI" id="CHEBI:58343"/>
        <dbReference type="ChEBI" id="CHEBI:64479"/>
    </reaction>
</comment>
<dbReference type="SUPFAM" id="SSF56214">
    <property type="entry name" value="4'-phosphopantetheinyl transferase"/>
    <property type="match status" value="1"/>
</dbReference>
<evidence type="ECO:0000256" key="13">
    <source>
        <dbReference type="PIRSR" id="PIRSR603542-2"/>
    </source>
</evidence>
<keyword evidence="13" id="KW-0460">Magnesium</keyword>
<dbReference type="GO" id="GO:0005886">
    <property type="term" value="C:plasma membrane"/>
    <property type="evidence" value="ECO:0007669"/>
    <property type="project" value="TreeGrafter"/>
</dbReference>